<evidence type="ECO:0000256" key="6">
    <source>
        <dbReference type="PROSITE-ProRule" id="PRU10141"/>
    </source>
</evidence>
<dbReference type="GO" id="GO:0019786">
    <property type="term" value="F:protein-phosphatidylethanolamide deconjugating activity"/>
    <property type="evidence" value="ECO:0007669"/>
    <property type="project" value="InterPro"/>
</dbReference>
<dbReference type="EMBL" id="GFDL01010918">
    <property type="protein sequence ID" value="JAV24127.1"/>
    <property type="molecule type" value="Transcribed_RNA"/>
</dbReference>
<protein>
    <submittedName>
        <fullName evidence="10">Protein kinase dc2</fullName>
    </submittedName>
</protein>
<feature type="compositionally biased region" description="Low complexity" evidence="7">
    <location>
        <begin position="626"/>
        <end position="655"/>
    </location>
</feature>
<sequence length="1014" mass="114274">MNYDVLLNRTGFGRLNIASQQVRSVSESEGQYRQQQQEDRNETPTRKISSHSARPEFGSSPGSARSTPVRAGCSGGTAGSGDELKGKVESKLMTMWNNVKFGWTGKIKTSFSKEQPLWLLGRCYHQKATPVPSMDSSVELTTNIETNQLVYVSIQQPADIYVESPPEETGTDAIEDSSPEAVVEEEGIEAFKRDFISRLWMTYRKEFQTMDDSNYTSDCGWGCMIRSGQMLLAQGLITHFLGRGWRWDPSQEGLRLNFDSLKYEDGIHRKIIRWFGDTSSRTSPFSIHTLVALGKEAGKKPGDWYGPGSVAHLLRQAVKLAAKESTDLDGINVYVAQDCAVYIQDILDECTVSTTPSVAPWQKKMTSASGTDSPSSQVTSQSSSSSNTTSSSSPHGIGTAPAPPDAATTDENGPGSHWKSLILLVPLRLGTEKLNPIYNDCLKAMLSLDNCIGIIGGRPKHSLFFIGYQEDKLIHLDPHYCQDMVDVNQENFAVSSFHCKSPRKMKLSKMDPSCCIGFYCATRKDFFKFVDNVKPFLLPAKQSMSSSFPSSAGLNLFNEITYPMFVFCRGKSSEQQVDLPPRPIYRSPPAPPPLSAAHPGFSSSSQLPNDEEDDDEEEEDEDEDSTTNTDDTTTNTTTTTTTGRNTNTNNSVVRRNNARSRDSSTDDDTRNSDASDDDSDDVSDRNNNIGGLRRKQPKEYDLDDFQILKTIGTGTFGRVCLCRDKVTDKYWAMKILAMADVIRLKQIEHVKNEKNILHEIDHPFIVNMRWHAKDDCCLYMLFEYVSGGELFSYLRNAGRFDNATANFYACEIVLALEYLHQLQIVYRDLKPENLLLDRDGHLKITDFGFAKKLKDRTWTLCGTPEYLAPEIIQSKGHNKAVDWWALGVLIYEMVVGYPPFYDDNPFGIYEKILSGKIEWSRHIEPIAKDLVKKLLVQDRTKRLGNMKNGAEDIKRHRWFKHLDWDVVINKKLKPPIVPKFVFEGDTSNFDDYPETDWKSARSLDKVEMQLFEDF</sequence>
<evidence type="ECO:0000256" key="3">
    <source>
        <dbReference type="ARBA" id="ARBA00022741"/>
    </source>
</evidence>
<feature type="region of interest" description="Disordered" evidence="7">
    <location>
        <begin position="575"/>
        <end position="695"/>
    </location>
</feature>
<feature type="domain" description="Protein kinase" evidence="8">
    <location>
        <begin position="705"/>
        <end position="959"/>
    </location>
</feature>
<evidence type="ECO:0000259" key="8">
    <source>
        <dbReference type="PROSITE" id="PS50011"/>
    </source>
</evidence>
<organism evidence="10">
    <name type="scientific">Culex tarsalis</name>
    <name type="common">Encephalitis mosquito</name>
    <dbReference type="NCBI Taxonomy" id="7177"/>
    <lineage>
        <taxon>Eukaryota</taxon>
        <taxon>Metazoa</taxon>
        <taxon>Ecdysozoa</taxon>
        <taxon>Arthropoda</taxon>
        <taxon>Hexapoda</taxon>
        <taxon>Insecta</taxon>
        <taxon>Pterygota</taxon>
        <taxon>Neoptera</taxon>
        <taxon>Endopterygota</taxon>
        <taxon>Diptera</taxon>
        <taxon>Nematocera</taxon>
        <taxon>Culicoidea</taxon>
        <taxon>Culicidae</taxon>
        <taxon>Culicinae</taxon>
        <taxon>Culicini</taxon>
        <taxon>Culex</taxon>
        <taxon>Culex</taxon>
    </lineage>
</organism>
<dbReference type="InterPro" id="IPR000719">
    <property type="entry name" value="Prot_kinase_dom"/>
</dbReference>
<evidence type="ECO:0000256" key="4">
    <source>
        <dbReference type="ARBA" id="ARBA00022777"/>
    </source>
</evidence>
<dbReference type="InterPro" id="IPR038765">
    <property type="entry name" value="Papain-like_cys_pep_sf"/>
</dbReference>
<feature type="region of interest" description="Disordered" evidence="7">
    <location>
        <begin position="362"/>
        <end position="414"/>
    </location>
</feature>
<dbReference type="InterPro" id="IPR017441">
    <property type="entry name" value="Protein_kinase_ATP_BS"/>
</dbReference>
<dbReference type="InterPro" id="IPR046792">
    <property type="entry name" value="Peptidase_C54_cat"/>
</dbReference>
<dbReference type="SUPFAM" id="SSF54001">
    <property type="entry name" value="Cysteine proteinases"/>
    <property type="match status" value="1"/>
</dbReference>
<dbReference type="GO" id="GO:0005952">
    <property type="term" value="C:cAMP-dependent protein kinase complex"/>
    <property type="evidence" value="ECO:0007669"/>
    <property type="project" value="TreeGrafter"/>
</dbReference>
<evidence type="ECO:0000259" key="9">
    <source>
        <dbReference type="PROSITE" id="PS51285"/>
    </source>
</evidence>
<keyword evidence="5 6" id="KW-0067">ATP-binding</keyword>
<accession>A0A1Q3F9C7</accession>
<dbReference type="Gene3D" id="3.30.200.20">
    <property type="entry name" value="Phosphorylase Kinase, domain 1"/>
    <property type="match status" value="1"/>
</dbReference>
<reference evidence="10" key="1">
    <citation type="submission" date="2017-01" db="EMBL/GenBank/DDBJ databases">
        <title>A deep insight into the sialotranscriptome of adult male and female Cluex tarsalis mosquitoes.</title>
        <authorList>
            <person name="Ribeiro J.M."/>
            <person name="Moreira F."/>
            <person name="Bernard K.A."/>
            <person name="Calvo E."/>
        </authorList>
    </citation>
    <scope>NUCLEOTIDE SEQUENCE</scope>
    <source>
        <strain evidence="10">Kern County</strain>
        <tissue evidence="10">Salivary glands</tissue>
    </source>
</reference>
<dbReference type="PROSITE" id="PS00107">
    <property type="entry name" value="PROTEIN_KINASE_ATP"/>
    <property type="match status" value="1"/>
</dbReference>
<keyword evidence="3 6" id="KW-0547">Nucleotide-binding</keyword>
<feature type="compositionally biased region" description="Pro residues" evidence="7">
    <location>
        <begin position="580"/>
        <end position="594"/>
    </location>
</feature>
<dbReference type="SMART" id="SM00133">
    <property type="entry name" value="S_TK_X"/>
    <property type="match status" value="1"/>
</dbReference>
<evidence type="ECO:0000256" key="2">
    <source>
        <dbReference type="ARBA" id="ARBA00022679"/>
    </source>
</evidence>
<keyword evidence="4 10" id="KW-0418">Kinase</keyword>
<dbReference type="GO" id="GO:0005524">
    <property type="term" value="F:ATP binding"/>
    <property type="evidence" value="ECO:0007669"/>
    <property type="project" value="UniProtKB-UniRule"/>
</dbReference>
<dbReference type="Pfam" id="PF00069">
    <property type="entry name" value="Pkinase"/>
    <property type="match status" value="1"/>
</dbReference>
<dbReference type="SUPFAM" id="SSF56112">
    <property type="entry name" value="Protein kinase-like (PK-like)"/>
    <property type="match status" value="1"/>
</dbReference>
<dbReference type="InterPro" id="IPR008271">
    <property type="entry name" value="Ser/Thr_kinase_AS"/>
</dbReference>
<feature type="compositionally biased region" description="Low complexity" evidence="7">
    <location>
        <begin position="373"/>
        <end position="394"/>
    </location>
</feature>
<evidence type="ECO:0000256" key="5">
    <source>
        <dbReference type="ARBA" id="ARBA00022840"/>
    </source>
</evidence>
<dbReference type="GO" id="GO:0007476">
    <property type="term" value="P:imaginal disc-derived wing morphogenesis"/>
    <property type="evidence" value="ECO:0007669"/>
    <property type="project" value="UniProtKB-ARBA"/>
</dbReference>
<dbReference type="InterPro" id="IPR000961">
    <property type="entry name" value="AGC-kinase_C"/>
</dbReference>
<dbReference type="PROSITE" id="PS51285">
    <property type="entry name" value="AGC_KINASE_CTER"/>
    <property type="match status" value="1"/>
</dbReference>
<dbReference type="PROSITE" id="PS00108">
    <property type="entry name" value="PROTEIN_KINASE_ST"/>
    <property type="match status" value="1"/>
</dbReference>
<dbReference type="Pfam" id="PF03416">
    <property type="entry name" value="Peptidase_C54"/>
    <property type="match status" value="1"/>
</dbReference>
<dbReference type="GO" id="GO:0005829">
    <property type="term" value="C:cytosol"/>
    <property type="evidence" value="ECO:0007669"/>
    <property type="project" value="TreeGrafter"/>
</dbReference>
<feature type="domain" description="AGC-kinase C-terminal" evidence="9">
    <location>
        <begin position="960"/>
        <end position="1014"/>
    </location>
</feature>
<dbReference type="PROSITE" id="PS50011">
    <property type="entry name" value="PROTEIN_KINASE_DOM"/>
    <property type="match status" value="1"/>
</dbReference>
<keyword evidence="1" id="KW-0723">Serine/threonine-protein kinase</keyword>
<dbReference type="GO" id="GO:0004691">
    <property type="term" value="F:cAMP-dependent protein kinase activity"/>
    <property type="evidence" value="ECO:0007669"/>
    <property type="project" value="TreeGrafter"/>
</dbReference>
<dbReference type="GO" id="GO:0008234">
    <property type="term" value="F:cysteine-type peptidase activity"/>
    <property type="evidence" value="ECO:0007669"/>
    <property type="project" value="InterPro"/>
</dbReference>
<feature type="compositionally biased region" description="Acidic residues" evidence="7">
    <location>
        <begin position="609"/>
        <end position="625"/>
    </location>
</feature>
<evidence type="ECO:0000256" key="1">
    <source>
        <dbReference type="ARBA" id="ARBA00022527"/>
    </source>
</evidence>
<keyword evidence="2" id="KW-0808">Transferase</keyword>
<evidence type="ECO:0000313" key="10">
    <source>
        <dbReference type="EMBL" id="JAV24127.1"/>
    </source>
</evidence>
<dbReference type="SMART" id="SM00220">
    <property type="entry name" value="S_TKc"/>
    <property type="match status" value="1"/>
</dbReference>
<evidence type="ECO:0000256" key="7">
    <source>
        <dbReference type="SAM" id="MobiDB-lite"/>
    </source>
</evidence>
<dbReference type="Gene3D" id="1.10.510.10">
    <property type="entry name" value="Transferase(Phosphotransferase) domain 1"/>
    <property type="match status" value="1"/>
</dbReference>
<feature type="binding site" evidence="6">
    <location>
        <position position="734"/>
    </location>
    <ligand>
        <name>ATP</name>
        <dbReference type="ChEBI" id="CHEBI:30616"/>
    </ligand>
</feature>
<feature type="compositionally biased region" description="Basic and acidic residues" evidence="7">
    <location>
        <begin position="659"/>
        <end position="673"/>
    </location>
</feature>
<dbReference type="FunFam" id="1.10.510.10:FF:000005">
    <property type="entry name" value="cAMP-dependent protein kinase catalytic subunit alpha"/>
    <property type="match status" value="1"/>
</dbReference>
<dbReference type="PANTHER" id="PTHR24353">
    <property type="entry name" value="CYCLIC NUCLEOTIDE-DEPENDENT PROTEIN KINASE"/>
    <property type="match status" value="1"/>
</dbReference>
<dbReference type="InterPro" id="IPR011009">
    <property type="entry name" value="Kinase-like_dom_sf"/>
</dbReference>
<dbReference type="AlphaFoldDB" id="A0A1Q3F9C7"/>
<feature type="compositionally biased region" description="Polar residues" evidence="7">
    <location>
        <begin position="23"/>
        <end position="35"/>
    </location>
</feature>
<feature type="compositionally biased region" description="Basic and acidic residues" evidence="7">
    <location>
        <begin position="36"/>
        <end position="45"/>
    </location>
</feature>
<name>A0A1Q3F9C7_CULTA</name>
<dbReference type="PANTHER" id="PTHR24353:SF37">
    <property type="entry name" value="CAMP-DEPENDENT PROTEIN KINASE CATALYTIC SUBUNIT PRKX"/>
    <property type="match status" value="1"/>
</dbReference>
<proteinExistence type="predicted"/>
<feature type="region of interest" description="Disordered" evidence="7">
    <location>
        <begin position="23"/>
        <end position="84"/>
    </location>
</feature>